<sequence>MTEVRIIVEAKGNGFGAMIVMRGVSIGSAESWPTRAEAIEAAAAKLLTMPERLRNLDLDVEELSASDDPAAARRNLAELIRARDASMAELSRLLGRNEAYLQQFIRRGSPERLDEDDRLRLAQYFNVDERLLGARDPWRPE</sequence>
<dbReference type="AlphaFoldDB" id="A0A397P3D1"/>
<reference evidence="1 2" key="1">
    <citation type="submission" date="2018-08" db="EMBL/GenBank/DDBJ databases">
        <title>Genomic Encyclopedia of Type Strains, Phase IV (KMG-IV): sequencing the most valuable type-strain genomes for metagenomic binning, comparative biology and taxonomic classification.</title>
        <authorList>
            <person name="Goeker M."/>
        </authorList>
    </citation>
    <scope>NUCLEOTIDE SEQUENCE [LARGE SCALE GENOMIC DNA]</scope>
    <source>
        <strain evidence="1 2">DSM 25527</strain>
    </source>
</reference>
<proteinExistence type="predicted"/>
<accession>A0A397P3D1</accession>
<dbReference type="RefSeq" id="WP_211325907.1">
    <property type="nucleotide sequence ID" value="NZ_QXDC01000003.1"/>
</dbReference>
<comment type="caution">
    <text evidence="1">The sequence shown here is derived from an EMBL/GenBank/DDBJ whole genome shotgun (WGS) entry which is preliminary data.</text>
</comment>
<organism evidence="1 2">
    <name type="scientific">Hephaestia caeni</name>
    <dbReference type="NCBI Taxonomy" id="645617"/>
    <lineage>
        <taxon>Bacteria</taxon>
        <taxon>Pseudomonadati</taxon>
        <taxon>Pseudomonadota</taxon>
        <taxon>Alphaproteobacteria</taxon>
        <taxon>Sphingomonadales</taxon>
        <taxon>Sphingomonadaceae</taxon>
        <taxon>Hephaestia</taxon>
    </lineage>
</organism>
<keyword evidence="2" id="KW-1185">Reference proteome</keyword>
<evidence type="ECO:0000313" key="2">
    <source>
        <dbReference type="Proteomes" id="UP000266568"/>
    </source>
</evidence>
<name>A0A397P3D1_9SPHN</name>
<dbReference type="Proteomes" id="UP000266568">
    <property type="component" value="Unassembled WGS sequence"/>
</dbReference>
<dbReference type="EMBL" id="QXDC01000003">
    <property type="protein sequence ID" value="RIA44086.1"/>
    <property type="molecule type" value="Genomic_DNA"/>
</dbReference>
<evidence type="ECO:0000313" key="1">
    <source>
        <dbReference type="EMBL" id="RIA44086.1"/>
    </source>
</evidence>
<protein>
    <submittedName>
        <fullName evidence="1">Uncharacterized protein</fullName>
    </submittedName>
</protein>
<gene>
    <name evidence="1" type="ORF">DFR49_2323</name>
</gene>